<reference evidence="1" key="1">
    <citation type="submission" date="2015-10" db="EMBL/GenBank/DDBJ databases">
        <authorList>
            <person name="Gilbert D.G."/>
        </authorList>
    </citation>
    <scope>NUCLEOTIDE SEQUENCE</scope>
</reference>
<proteinExistence type="predicted"/>
<protein>
    <submittedName>
        <fullName evidence="1">Uncharacterized protein</fullName>
    </submittedName>
</protein>
<organism evidence="1">
    <name type="scientific">hydrothermal vent metagenome</name>
    <dbReference type="NCBI Taxonomy" id="652676"/>
    <lineage>
        <taxon>unclassified sequences</taxon>
        <taxon>metagenomes</taxon>
        <taxon>ecological metagenomes</taxon>
    </lineage>
</organism>
<evidence type="ECO:0000313" key="1">
    <source>
        <dbReference type="EMBL" id="CUS44353.1"/>
    </source>
</evidence>
<dbReference type="AlphaFoldDB" id="A0A160TIU7"/>
<sequence>MKALVFAALIVGASPAPAQEIVVTASRVRGVVDAAPSMPAVTLRRTADFAVQRVKLTGDTREAARRRDEIYAMIRGAIDLQGKYGIELSTGTLVVEPLTIANYRDLPLQKDDDDRADTETTTFLVKTRLAPGMDAKAALDRITKFVAAVPSVGRAELKAEGDMTLSVVKPEQYRGAIVDLIAADALANATKFGSDYGVEVRGLDRPVEWARASLTEVFLYLPSSYAVRPKD</sequence>
<gene>
    <name evidence="1" type="ORF">MGWOODY_Smn2801</name>
</gene>
<accession>A0A160TIU7</accession>
<name>A0A160TIU7_9ZZZZ</name>
<dbReference type="EMBL" id="CZQE01000138">
    <property type="protein sequence ID" value="CUS44353.1"/>
    <property type="molecule type" value="Genomic_DNA"/>
</dbReference>